<dbReference type="SMART" id="SM00822">
    <property type="entry name" value="PKS_KR"/>
    <property type="match status" value="1"/>
</dbReference>
<dbReference type="SUPFAM" id="SSF53901">
    <property type="entry name" value="Thiolase-like"/>
    <property type="match status" value="1"/>
</dbReference>
<keyword evidence="3" id="KW-0597">Phosphoprotein</keyword>
<dbReference type="Pfam" id="PF00550">
    <property type="entry name" value="PP-binding"/>
    <property type="match status" value="1"/>
</dbReference>
<dbReference type="Proteomes" id="UP001220509">
    <property type="component" value="Chromosome"/>
</dbReference>
<evidence type="ECO:0000256" key="4">
    <source>
        <dbReference type="ARBA" id="ARBA00022679"/>
    </source>
</evidence>
<feature type="domain" description="Carrier" evidence="5">
    <location>
        <begin position="1170"/>
        <end position="1245"/>
    </location>
</feature>
<keyword evidence="2" id="KW-0596">Phosphopantetheine</keyword>
<dbReference type="SUPFAM" id="SSF51735">
    <property type="entry name" value="NAD(P)-binding Rossmann-fold domains"/>
    <property type="match status" value="2"/>
</dbReference>
<dbReference type="GO" id="GO:0004312">
    <property type="term" value="F:fatty acid synthase activity"/>
    <property type="evidence" value="ECO:0007669"/>
    <property type="project" value="TreeGrafter"/>
</dbReference>
<evidence type="ECO:0000256" key="3">
    <source>
        <dbReference type="ARBA" id="ARBA00022553"/>
    </source>
</evidence>
<dbReference type="KEGG" id="pka:PQ456_11080"/>
<dbReference type="InterPro" id="IPR018201">
    <property type="entry name" value="Ketoacyl_synth_AS"/>
</dbReference>
<dbReference type="SUPFAM" id="SSF47336">
    <property type="entry name" value="ACP-like"/>
    <property type="match status" value="1"/>
</dbReference>
<name>A0AAX3M6S6_9BACL</name>
<proteinExistence type="predicted"/>
<evidence type="ECO:0000313" key="8">
    <source>
        <dbReference type="Proteomes" id="UP001220509"/>
    </source>
</evidence>
<dbReference type="Gene3D" id="3.30.559.10">
    <property type="entry name" value="Chloramphenicol acetyltransferase-like domain"/>
    <property type="match status" value="1"/>
</dbReference>
<dbReference type="InterPro" id="IPR016039">
    <property type="entry name" value="Thiolase-like"/>
</dbReference>
<gene>
    <name evidence="7" type="ORF">PQ456_11080</name>
</gene>
<dbReference type="PANTHER" id="PTHR43775">
    <property type="entry name" value="FATTY ACID SYNTHASE"/>
    <property type="match status" value="1"/>
</dbReference>
<dbReference type="Pfam" id="PF22621">
    <property type="entry name" value="CurL-like_PKS_C"/>
    <property type="match status" value="1"/>
</dbReference>
<dbReference type="CDD" id="cd00833">
    <property type="entry name" value="PKS"/>
    <property type="match status" value="1"/>
</dbReference>
<dbReference type="InterPro" id="IPR050091">
    <property type="entry name" value="PKS_NRPS_Biosynth_Enz"/>
</dbReference>
<dbReference type="SUPFAM" id="SSF52777">
    <property type="entry name" value="CoA-dependent acyltransferases"/>
    <property type="match status" value="2"/>
</dbReference>
<evidence type="ECO:0000256" key="1">
    <source>
        <dbReference type="ARBA" id="ARBA00001957"/>
    </source>
</evidence>
<dbReference type="GO" id="GO:0005886">
    <property type="term" value="C:plasma membrane"/>
    <property type="evidence" value="ECO:0007669"/>
    <property type="project" value="TreeGrafter"/>
</dbReference>
<dbReference type="Gene3D" id="3.40.50.720">
    <property type="entry name" value="NAD(P)-binding Rossmann-like Domain"/>
    <property type="match status" value="1"/>
</dbReference>
<dbReference type="Pfam" id="PF00109">
    <property type="entry name" value="ketoacyl-synt"/>
    <property type="match status" value="1"/>
</dbReference>
<dbReference type="SMART" id="SM00823">
    <property type="entry name" value="PKS_PP"/>
    <property type="match status" value="1"/>
</dbReference>
<comment type="cofactor">
    <cofactor evidence="1">
        <name>pantetheine 4'-phosphate</name>
        <dbReference type="ChEBI" id="CHEBI:47942"/>
    </cofactor>
</comment>
<dbReference type="PANTHER" id="PTHR43775:SF37">
    <property type="entry name" value="SI:DKEY-61P9.11"/>
    <property type="match status" value="1"/>
</dbReference>
<dbReference type="CDD" id="cd08953">
    <property type="entry name" value="KR_2_SDR_x"/>
    <property type="match status" value="1"/>
</dbReference>
<dbReference type="InterPro" id="IPR036291">
    <property type="entry name" value="NAD(P)-bd_dom_sf"/>
</dbReference>
<dbReference type="Gene3D" id="3.30.559.30">
    <property type="entry name" value="Nonribosomal peptide synthetase, condensation domain"/>
    <property type="match status" value="1"/>
</dbReference>
<dbReference type="InterPro" id="IPR020806">
    <property type="entry name" value="PKS_PP-bd"/>
</dbReference>
<dbReference type="GO" id="GO:0005737">
    <property type="term" value="C:cytoplasm"/>
    <property type="evidence" value="ECO:0007669"/>
    <property type="project" value="TreeGrafter"/>
</dbReference>
<sequence length="1705" mass="191556">MLNVPGLTLQDVDYDEVIEEIAEISSRDIAIIGLALDFPQARTADDFWENIRTGKDCIRGIPQRRRNDVDRYIWSQGMPLDDHLYSQLGFLDEIDTFDHRFFNLSPVEAAMMDPSQRLFLQCAWRALEDAGYAGDKAKGKAVGVYLGQNVNLVENYYQYIRDVEPESMGAALPGNLAAMAASRISYFLDFSGPSIVVNTACSSSLVAVHIASQALREGDCEIALVGGVSINLLSLETEQKIAKASSGKSYTFDDRADGTSDGEGVAAVLLKPLKQAMADGDSIYAVIKGSAVNQDGSTNGITAPSARAQANVIEKAWKASGINPETVGYIEAHGTATELGDPIEIEGVTQAFRRYTSKKQFCGIGSLKPNIGHLDAAAGVASLIKAVLALKHKELPPSIHFDRPNRNIRFQKSPVYVQDTLETWEAPHGPRRCGVSAFGLSGTNAHIVLEEAPRMNRQAVTERLRLFTISARSPAAMVSLTREYQKWFATAEHEDFAAICYTASTGRGHFRYRLAVLATNAEQLLEKLNILTKNGIDADIDGVFYGEHSIVPTSKMVRDKGDLTEAEAEAYKAQALATIEHPKEAVLEQLGQLYIQGAEVDWEMLYEPAAKRRIPLPHYPFERIRCWLELPEPSGVDGMFFTMKWEERPSEQQASIRWKGRILLFKGQGILSDEWQASLEEAGASLITIEYGDAFRRTRPNHFTVSSTEEDYEQLMQALQDEQITNVLHFWSLNESIKDSSFEDKTRKSVNSLFYLIKAMNKTHAANSIEFILAAPTVWQVTEQENRLEPEYAPLFGLAKAVSAEYPHWNCRCLDVDDSLTGRQLNSELMDPHPPYMIAYRNGRRYSQYLIGDSPHAIETMKLPIRSYGVYVISGGTGGIGIEMAKWLVSQERVSIALVYRTPIPERSEWEQLLKRRISEKECRKIEAILDLEASGANVQLYEIDVGDKQAVVQMLCDLRQRFGKVNGIIHGAGVPGEGMLWSKSQAEFDAVLRPKLQGTYNLDEASSDDGLDFFVLFSAITSLTGGFGQGDYAAANAYLDAFAAKRARRGGRTLTINWAVWKETGMAVDYGIADREHIFQALRTEQAIEAFQRALTSSFVQVAIGRINRTEAVKVLPLLDQPRFPIQLHAELMAELEQGIEKKGTGQNAVHVVHPEFVPSVVLTGRADNTYSDWEQAIGAIWLKVLGVKRINIYDTFYELGGDSIFATRVVNHIHEDLGIEISIAEFLQHLTIDGLAVYLMHKEQRDEKCNSTDHSISLASPASFYPVSSAQRRLYFLHELRPDQQAYNVTVVLQIEGELERERFEQAWQTIVDRHETLRTYFELHDGEPVQKIADNLIAPIRYMEADEPQITELIQAGISSFDLKQAPLLRILLLALSSTRHVLVIDLHHIIADGFSIGILAEEFMTLYKGQTLPALSIQFKDYAVWHNERMNSNQMLRHEQFWLSLFADNVPKLDLITDNTRPSLQSFAGDKHIFAANVDMLEQLQHFATKYETTMFMLLLAAFNILLAKLAEQDDIVVGSPVAGRTVRDTEPLIGMFANTVVFRNRPMDQLTFAEFLSQVKENTLAVYDHQEYPFERLISQLGLGSELSRNPLFDVMFVMHNEHKTEQENLPLRLASYPIPHRIAKVDITLEATVLEDKLLLVFEYCTDLYRSATIKHWSNGLLYILQEVVKKPDVRICDLIWSTQKRVTNVLPEEIEFNF</sequence>
<organism evidence="7 8">
    <name type="scientific">Paenibacillus kyungheensis</name>
    <dbReference type="NCBI Taxonomy" id="1452732"/>
    <lineage>
        <taxon>Bacteria</taxon>
        <taxon>Bacillati</taxon>
        <taxon>Bacillota</taxon>
        <taxon>Bacilli</taxon>
        <taxon>Bacillales</taxon>
        <taxon>Paenibacillaceae</taxon>
        <taxon>Paenibacillus</taxon>
    </lineage>
</organism>
<dbReference type="InterPro" id="IPR049490">
    <property type="entry name" value="C883_1060-like_KR_N"/>
</dbReference>
<dbReference type="RefSeq" id="WP_273616186.1">
    <property type="nucleotide sequence ID" value="NZ_CP117416.1"/>
</dbReference>
<dbReference type="SMART" id="SM00825">
    <property type="entry name" value="PKS_KS"/>
    <property type="match status" value="1"/>
</dbReference>
<evidence type="ECO:0000259" key="6">
    <source>
        <dbReference type="PROSITE" id="PS52004"/>
    </source>
</evidence>
<dbReference type="GO" id="GO:0004315">
    <property type="term" value="F:3-oxoacyl-[acyl-carrier-protein] synthase activity"/>
    <property type="evidence" value="ECO:0007669"/>
    <property type="project" value="InterPro"/>
</dbReference>
<accession>A0AAX3M6S6</accession>
<dbReference type="Gene3D" id="1.10.1240.100">
    <property type="match status" value="1"/>
</dbReference>
<dbReference type="GO" id="GO:0006633">
    <property type="term" value="P:fatty acid biosynthetic process"/>
    <property type="evidence" value="ECO:0007669"/>
    <property type="project" value="InterPro"/>
</dbReference>
<dbReference type="Pfam" id="PF02801">
    <property type="entry name" value="Ketoacyl-synt_C"/>
    <property type="match status" value="1"/>
</dbReference>
<keyword evidence="4" id="KW-0808">Transferase</keyword>
<reference evidence="7 8" key="1">
    <citation type="submission" date="2023-02" db="EMBL/GenBank/DDBJ databases">
        <title>Genome sequence of Paenibacillus kyungheensis KACC 18744.</title>
        <authorList>
            <person name="Kim S."/>
            <person name="Heo J."/>
            <person name="Kwon S.-W."/>
        </authorList>
    </citation>
    <scope>NUCLEOTIDE SEQUENCE [LARGE SCALE GENOMIC DNA]</scope>
    <source>
        <strain evidence="7 8">KACC 18744</strain>
    </source>
</reference>
<evidence type="ECO:0000256" key="2">
    <source>
        <dbReference type="ARBA" id="ARBA00022450"/>
    </source>
</evidence>
<dbReference type="InterPro" id="IPR036736">
    <property type="entry name" value="ACP-like_sf"/>
</dbReference>
<dbReference type="InterPro" id="IPR023213">
    <property type="entry name" value="CAT-like_dom_sf"/>
</dbReference>
<dbReference type="InterPro" id="IPR057326">
    <property type="entry name" value="KR_dom"/>
</dbReference>
<dbReference type="PROSITE" id="PS52004">
    <property type="entry name" value="KS3_2"/>
    <property type="match status" value="1"/>
</dbReference>
<dbReference type="Pfam" id="PF08659">
    <property type="entry name" value="KR"/>
    <property type="match status" value="1"/>
</dbReference>
<dbReference type="InterPro" id="IPR014031">
    <property type="entry name" value="Ketoacyl_synth_C"/>
</dbReference>
<dbReference type="InterPro" id="IPR020841">
    <property type="entry name" value="PKS_Beta-ketoAc_synthase_dom"/>
</dbReference>
<dbReference type="InterPro" id="IPR009081">
    <property type="entry name" value="PP-bd_ACP"/>
</dbReference>
<evidence type="ECO:0000313" key="7">
    <source>
        <dbReference type="EMBL" id="WCT58025.1"/>
    </source>
</evidence>
<dbReference type="CDD" id="cd19531">
    <property type="entry name" value="LCL_NRPS-like"/>
    <property type="match status" value="1"/>
</dbReference>
<dbReference type="GO" id="GO:0031177">
    <property type="term" value="F:phosphopantetheine binding"/>
    <property type="evidence" value="ECO:0007669"/>
    <property type="project" value="InterPro"/>
</dbReference>
<evidence type="ECO:0000259" key="5">
    <source>
        <dbReference type="PROSITE" id="PS50075"/>
    </source>
</evidence>
<dbReference type="InterPro" id="IPR013968">
    <property type="entry name" value="PKS_KR"/>
</dbReference>
<dbReference type="Pfam" id="PF00668">
    <property type="entry name" value="Condensation"/>
    <property type="match status" value="1"/>
</dbReference>
<dbReference type="EMBL" id="CP117416">
    <property type="protein sequence ID" value="WCT58025.1"/>
    <property type="molecule type" value="Genomic_DNA"/>
</dbReference>
<protein>
    <submittedName>
        <fullName evidence="7">SDR family NAD(P)-dependent oxidoreductase</fullName>
    </submittedName>
</protein>
<dbReference type="PROSITE" id="PS00606">
    <property type="entry name" value="KS3_1"/>
    <property type="match status" value="1"/>
</dbReference>
<dbReference type="GO" id="GO:0071770">
    <property type="term" value="P:DIM/DIP cell wall layer assembly"/>
    <property type="evidence" value="ECO:0007669"/>
    <property type="project" value="TreeGrafter"/>
</dbReference>
<keyword evidence="8" id="KW-1185">Reference proteome</keyword>
<dbReference type="PROSITE" id="PS50075">
    <property type="entry name" value="CARRIER"/>
    <property type="match status" value="1"/>
</dbReference>
<dbReference type="Gene3D" id="3.40.47.10">
    <property type="match status" value="1"/>
</dbReference>
<dbReference type="Pfam" id="PF21394">
    <property type="entry name" value="Beta-ketacyl_N"/>
    <property type="match status" value="1"/>
</dbReference>
<dbReference type="Gene3D" id="1.10.1200.10">
    <property type="entry name" value="ACP-like"/>
    <property type="match status" value="1"/>
</dbReference>
<feature type="domain" description="Ketosynthase family 3 (KS3)" evidence="6">
    <location>
        <begin position="26"/>
        <end position="451"/>
    </location>
</feature>
<dbReference type="InterPro" id="IPR001242">
    <property type="entry name" value="Condensation_dom"/>
</dbReference>
<dbReference type="InterPro" id="IPR014030">
    <property type="entry name" value="Ketoacyl_synth_N"/>
</dbReference>